<gene>
    <name evidence="2" type="ORF">SAMN05444586_10743</name>
</gene>
<keyword evidence="1" id="KW-0732">Signal</keyword>
<keyword evidence="3" id="KW-1185">Reference proteome</keyword>
<evidence type="ECO:0000313" key="3">
    <source>
        <dbReference type="Proteomes" id="UP000182827"/>
    </source>
</evidence>
<feature type="signal peptide" evidence="1">
    <location>
        <begin position="1"/>
        <end position="20"/>
    </location>
</feature>
<accession>A0A1I6WIY6</accession>
<reference evidence="3" key="1">
    <citation type="submission" date="2016-10" db="EMBL/GenBank/DDBJ databases">
        <authorList>
            <person name="Varghese N."/>
            <person name="Submissions S."/>
        </authorList>
    </citation>
    <scope>NUCLEOTIDE SEQUENCE [LARGE SCALE GENOMIC DNA]</scope>
    <source>
        <strain evidence="3">ANC 5076</strain>
    </source>
</reference>
<sequence length="201" mass="22897">MKLKTILLILNLLICTSASAVELTNKEKALKVVENYALATACHTTFEKTEDNNFGTPNTENIYVSYTTIDNVYLGMNKYFILWGGYDGCSIAATGQNYTYNLTEIEYSEFANRYVITSANIIGQVKDEPFFSLANISSFKEIDMDTYELYLYMFNSKDLDHKTDTLKESAKAGYYRILLTRDSQSDIDNAFKVIEKNRIGE</sequence>
<name>A0A1I6WIY6_9GAMM</name>
<organism evidence="2 3">
    <name type="scientific">Acinetobacter bohemicus</name>
    <dbReference type="NCBI Taxonomy" id="1435036"/>
    <lineage>
        <taxon>Bacteria</taxon>
        <taxon>Pseudomonadati</taxon>
        <taxon>Pseudomonadota</taxon>
        <taxon>Gammaproteobacteria</taxon>
        <taxon>Moraxellales</taxon>
        <taxon>Moraxellaceae</taxon>
        <taxon>Acinetobacter</taxon>
    </lineage>
</organism>
<protein>
    <submittedName>
        <fullName evidence="2">Uncharacterized protein</fullName>
    </submittedName>
</protein>
<feature type="chain" id="PRO_5010378292" evidence="1">
    <location>
        <begin position="21"/>
        <end position="201"/>
    </location>
</feature>
<dbReference type="RefSeq" id="WP_074947947.1">
    <property type="nucleotide sequence ID" value="NZ_FOZU01000074.1"/>
</dbReference>
<proteinExistence type="predicted"/>
<dbReference type="EMBL" id="FOZU01000074">
    <property type="protein sequence ID" value="SFT25906.1"/>
    <property type="molecule type" value="Genomic_DNA"/>
</dbReference>
<dbReference type="Proteomes" id="UP000182827">
    <property type="component" value="Unassembled WGS sequence"/>
</dbReference>
<evidence type="ECO:0000313" key="2">
    <source>
        <dbReference type="EMBL" id="SFT25906.1"/>
    </source>
</evidence>
<evidence type="ECO:0000256" key="1">
    <source>
        <dbReference type="SAM" id="SignalP"/>
    </source>
</evidence>
<dbReference type="AlphaFoldDB" id="A0A1I6WIY6"/>